<dbReference type="PANTHER" id="PTHR33279">
    <property type="entry name" value="SULFUR CARRIER PROTEIN YEDF-RELATED"/>
    <property type="match status" value="1"/>
</dbReference>
<evidence type="ECO:0000313" key="4">
    <source>
        <dbReference type="EMBL" id="KPV40549.1"/>
    </source>
</evidence>
<evidence type="ECO:0000259" key="3">
    <source>
        <dbReference type="PROSITE" id="PS50206"/>
    </source>
</evidence>
<dbReference type="OrthoDB" id="9800872at2"/>
<dbReference type="CDD" id="cd00158">
    <property type="entry name" value="RHOD"/>
    <property type="match status" value="1"/>
</dbReference>
<name>A0A0N8PN51_9BACL</name>
<organism evidence="4 5">
    <name type="scientific">Alicyclobacillus ferrooxydans</name>
    <dbReference type="NCBI Taxonomy" id="471514"/>
    <lineage>
        <taxon>Bacteria</taxon>
        <taxon>Bacillati</taxon>
        <taxon>Bacillota</taxon>
        <taxon>Bacilli</taxon>
        <taxon>Bacillales</taxon>
        <taxon>Alicyclobacillaceae</taxon>
        <taxon>Alicyclobacillus</taxon>
    </lineage>
</organism>
<dbReference type="Pfam" id="PF01206">
    <property type="entry name" value="TusA"/>
    <property type="match status" value="1"/>
</dbReference>
<dbReference type="SUPFAM" id="SSF64307">
    <property type="entry name" value="SirA-like"/>
    <property type="match status" value="1"/>
</dbReference>
<dbReference type="Gene3D" id="3.30.110.40">
    <property type="entry name" value="TusA-like domain"/>
    <property type="match status" value="1"/>
</dbReference>
<dbReference type="InterPro" id="IPR001763">
    <property type="entry name" value="Rhodanese-like_dom"/>
</dbReference>
<dbReference type="SMART" id="SM00450">
    <property type="entry name" value="RHOD"/>
    <property type="match status" value="1"/>
</dbReference>
<accession>A0A0N8PN51</accession>
<dbReference type="InterPro" id="IPR036873">
    <property type="entry name" value="Rhodanese-like_dom_sf"/>
</dbReference>
<comment type="caution">
    <text evidence="4">The sequence shown here is derived from an EMBL/GenBank/DDBJ whole genome shotgun (WGS) entry which is preliminary data.</text>
</comment>
<evidence type="ECO:0000313" key="5">
    <source>
        <dbReference type="Proteomes" id="UP000050482"/>
    </source>
</evidence>
<gene>
    <name evidence="4" type="ORF">AN477_21860</name>
</gene>
<dbReference type="PROSITE" id="PS01148">
    <property type="entry name" value="UPF0033"/>
    <property type="match status" value="1"/>
</dbReference>
<comment type="similarity">
    <text evidence="1">Belongs to the sulfur carrier protein TusA family.</text>
</comment>
<sequence length="202" mass="22383">MQEANKTVDCQGLSCPMPIVKTKRAITEIHPGQVLEVLATDPGSVADVQSWTRRTGHEYLGTVEDGPTFKHYIRRAALEQTEPDKKHPLTASHETLLAAMEQDVQLLDVREPLEYAAGHIPSAVSVPLGQIKNWITEHQHLAQQKIFVVCHSGNRSDTACKILHEHGFHRVFNVVEGMRKWTGPIQVPNGTHSGPASHSKES</sequence>
<dbReference type="PATRIC" id="fig|471514.4.peg.3944"/>
<dbReference type="CDD" id="cd00291">
    <property type="entry name" value="SirA_YedF_YeeD"/>
    <property type="match status" value="1"/>
</dbReference>
<dbReference type="AlphaFoldDB" id="A0A0N8PN51"/>
<dbReference type="STRING" id="471514.AN477_21860"/>
<feature type="region of interest" description="Disordered" evidence="2">
    <location>
        <begin position="183"/>
        <end position="202"/>
    </location>
</feature>
<dbReference type="EMBL" id="LJCO01000097">
    <property type="protein sequence ID" value="KPV40549.1"/>
    <property type="molecule type" value="Genomic_DNA"/>
</dbReference>
<dbReference type="Proteomes" id="UP000050482">
    <property type="component" value="Unassembled WGS sequence"/>
</dbReference>
<reference evidence="4 5" key="1">
    <citation type="submission" date="2015-09" db="EMBL/GenBank/DDBJ databases">
        <title>Draft genome sequence of Alicyclobacillus ferrooxydans DSM 22381.</title>
        <authorList>
            <person name="Hemp J."/>
        </authorList>
    </citation>
    <scope>NUCLEOTIDE SEQUENCE [LARGE SCALE GENOMIC DNA]</scope>
    <source>
        <strain evidence="4 5">TC-34</strain>
    </source>
</reference>
<feature type="domain" description="Rhodanese" evidence="3">
    <location>
        <begin position="100"/>
        <end position="187"/>
    </location>
</feature>
<dbReference type="InterPro" id="IPR036868">
    <property type="entry name" value="TusA-like_sf"/>
</dbReference>
<dbReference type="PANTHER" id="PTHR33279:SF6">
    <property type="entry name" value="SULFUR CARRIER PROTEIN YEDF-RELATED"/>
    <property type="match status" value="1"/>
</dbReference>
<protein>
    <recommendedName>
        <fullName evidence="3">Rhodanese domain-containing protein</fullName>
    </recommendedName>
</protein>
<dbReference type="Gene3D" id="3.40.250.10">
    <property type="entry name" value="Rhodanese-like domain"/>
    <property type="match status" value="1"/>
</dbReference>
<dbReference type="Pfam" id="PF00581">
    <property type="entry name" value="Rhodanese"/>
    <property type="match status" value="1"/>
</dbReference>
<keyword evidence="5" id="KW-1185">Reference proteome</keyword>
<dbReference type="SUPFAM" id="SSF52821">
    <property type="entry name" value="Rhodanese/Cell cycle control phosphatase"/>
    <property type="match status" value="1"/>
</dbReference>
<evidence type="ECO:0000256" key="1">
    <source>
        <dbReference type="ARBA" id="ARBA00008984"/>
    </source>
</evidence>
<dbReference type="PROSITE" id="PS50206">
    <property type="entry name" value="RHODANESE_3"/>
    <property type="match status" value="1"/>
</dbReference>
<evidence type="ECO:0000256" key="2">
    <source>
        <dbReference type="SAM" id="MobiDB-lite"/>
    </source>
</evidence>
<proteinExistence type="inferred from homology"/>
<dbReference type="InterPro" id="IPR001455">
    <property type="entry name" value="TusA-like"/>
</dbReference>